<dbReference type="GO" id="GO:0016020">
    <property type="term" value="C:membrane"/>
    <property type="evidence" value="ECO:0007669"/>
    <property type="project" value="UniProtKB-SubCell"/>
</dbReference>
<feature type="transmembrane region" description="Helical" evidence="6">
    <location>
        <begin position="389"/>
        <end position="413"/>
    </location>
</feature>
<dbReference type="Pfam" id="PF13520">
    <property type="entry name" value="AA_permease_2"/>
    <property type="match status" value="1"/>
</dbReference>
<dbReference type="InterPro" id="IPR002293">
    <property type="entry name" value="AA/rel_permease1"/>
</dbReference>
<evidence type="ECO:0000256" key="6">
    <source>
        <dbReference type="SAM" id="Phobius"/>
    </source>
</evidence>
<keyword evidence="2" id="KW-0813">Transport</keyword>
<feature type="transmembrane region" description="Helical" evidence="6">
    <location>
        <begin position="463"/>
        <end position="481"/>
    </location>
</feature>
<evidence type="ECO:0000313" key="7">
    <source>
        <dbReference type="EMBL" id="KAJ7669081.1"/>
    </source>
</evidence>
<proteinExistence type="predicted"/>
<evidence type="ECO:0000256" key="1">
    <source>
        <dbReference type="ARBA" id="ARBA00004141"/>
    </source>
</evidence>
<feature type="transmembrane region" description="Helical" evidence="6">
    <location>
        <begin position="312"/>
        <end position="338"/>
    </location>
</feature>
<evidence type="ECO:0000256" key="3">
    <source>
        <dbReference type="ARBA" id="ARBA00022692"/>
    </source>
</evidence>
<keyword evidence="3 6" id="KW-0812">Transmembrane</keyword>
<reference evidence="7" key="1">
    <citation type="submission" date="2023-03" db="EMBL/GenBank/DDBJ databases">
        <title>Massive genome expansion in bonnet fungi (Mycena s.s.) driven by repeated elements and novel gene families across ecological guilds.</title>
        <authorList>
            <consortium name="Lawrence Berkeley National Laboratory"/>
            <person name="Harder C.B."/>
            <person name="Miyauchi S."/>
            <person name="Viragh M."/>
            <person name="Kuo A."/>
            <person name="Thoen E."/>
            <person name="Andreopoulos B."/>
            <person name="Lu D."/>
            <person name="Skrede I."/>
            <person name="Drula E."/>
            <person name="Henrissat B."/>
            <person name="Morin E."/>
            <person name="Kohler A."/>
            <person name="Barry K."/>
            <person name="LaButti K."/>
            <person name="Morin E."/>
            <person name="Salamov A."/>
            <person name="Lipzen A."/>
            <person name="Mereny Z."/>
            <person name="Hegedus B."/>
            <person name="Baldrian P."/>
            <person name="Stursova M."/>
            <person name="Weitz H."/>
            <person name="Taylor A."/>
            <person name="Grigoriev I.V."/>
            <person name="Nagy L.G."/>
            <person name="Martin F."/>
            <person name="Kauserud H."/>
        </authorList>
    </citation>
    <scope>NUCLEOTIDE SEQUENCE</scope>
    <source>
        <strain evidence="7">CBHHK067</strain>
    </source>
</reference>
<name>A0AAD7CY69_MYCRO</name>
<evidence type="ECO:0000256" key="5">
    <source>
        <dbReference type="ARBA" id="ARBA00023136"/>
    </source>
</evidence>
<dbReference type="GO" id="GO:0006865">
    <property type="term" value="P:amino acid transport"/>
    <property type="evidence" value="ECO:0007669"/>
    <property type="project" value="InterPro"/>
</dbReference>
<sequence length="495" mass="53044">MQDDAANPTLHEYAADDLQKLGYTQEMTRSRGLSHVLFTYGLVAPIATSLAAGGPATIIWGWVAVSLLTLPLACSLGEICAKYPTSAGAYYWCFRLASPRRKLLLSWINGWLTISGVWTISLSVNFGTAQLVVAGAGIYLPGWSVQPWHTYLIFLAVMAVVVVFCVFFNAILPTIDVISAFWTLLGVIVVLVCVSIKAAAGRHSAAFALGHFDSFSSGWTPGWAFFIGLLPVAYTFAAIGMIASMAEEVRNPSLNLPKAIVWSIPIGFLCGMLFLVPILFTLPDIATLISVPNCQPVGLMFELIMGSKGGGFGLWFIIFGIGMFCAISISCAASRATWAFARDAAIPFHRTFAKVNKQLSGGIPFNAILLSTAIQLLLGLIYLGSSAAFNAFVGVAVMCLGASYAMPVAISLANGRKDMSDSPFHLGRFGPALNAAAVVWAAFEMVLFSMPPVLPVTSTSMNYASVVFVAFALISAGWYLISKLLVYIRDQSKFP</sequence>
<evidence type="ECO:0000256" key="2">
    <source>
        <dbReference type="ARBA" id="ARBA00022448"/>
    </source>
</evidence>
<feature type="transmembrane region" description="Helical" evidence="6">
    <location>
        <begin position="148"/>
        <end position="172"/>
    </location>
</feature>
<feature type="transmembrane region" description="Helical" evidence="6">
    <location>
        <begin position="359"/>
        <end position="383"/>
    </location>
</feature>
<dbReference type="EMBL" id="JARKIE010000189">
    <property type="protein sequence ID" value="KAJ7669081.1"/>
    <property type="molecule type" value="Genomic_DNA"/>
</dbReference>
<feature type="transmembrane region" description="Helical" evidence="6">
    <location>
        <begin position="179"/>
        <end position="200"/>
    </location>
</feature>
<protein>
    <submittedName>
        <fullName evidence="7">Amino acid/polyamine transporter I</fullName>
    </submittedName>
</protein>
<keyword evidence="8" id="KW-1185">Reference proteome</keyword>
<evidence type="ECO:0000256" key="4">
    <source>
        <dbReference type="ARBA" id="ARBA00022989"/>
    </source>
</evidence>
<feature type="transmembrane region" description="Helical" evidence="6">
    <location>
        <begin position="59"/>
        <end position="83"/>
    </location>
</feature>
<dbReference type="PROSITE" id="PS00218">
    <property type="entry name" value="AMINO_ACID_PERMEASE_1"/>
    <property type="match status" value="1"/>
</dbReference>
<comment type="subcellular location">
    <subcellularLocation>
        <location evidence="1">Membrane</location>
        <topology evidence="1">Multi-pass membrane protein</topology>
    </subcellularLocation>
</comment>
<dbReference type="PIRSF" id="PIRSF006060">
    <property type="entry name" value="AA_transporter"/>
    <property type="match status" value="1"/>
</dbReference>
<dbReference type="PANTHER" id="PTHR45649:SF28">
    <property type="entry name" value="TRANSPORTER, PUTATIVE (EUROFUNG)-RELATED"/>
    <property type="match status" value="1"/>
</dbReference>
<feature type="transmembrane region" description="Helical" evidence="6">
    <location>
        <begin position="104"/>
        <end position="128"/>
    </location>
</feature>
<organism evidence="7 8">
    <name type="scientific">Mycena rosella</name>
    <name type="common">Pink bonnet</name>
    <name type="synonym">Agaricus rosellus</name>
    <dbReference type="NCBI Taxonomy" id="1033263"/>
    <lineage>
        <taxon>Eukaryota</taxon>
        <taxon>Fungi</taxon>
        <taxon>Dikarya</taxon>
        <taxon>Basidiomycota</taxon>
        <taxon>Agaricomycotina</taxon>
        <taxon>Agaricomycetes</taxon>
        <taxon>Agaricomycetidae</taxon>
        <taxon>Agaricales</taxon>
        <taxon>Marasmiineae</taxon>
        <taxon>Mycenaceae</taxon>
        <taxon>Mycena</taxon>
    </lineage>
</organism>
<accession>A0AAD7CY69</accession>
<feature type="transmembrane region" description="Helical" evidence="6">
    <location>
        <begin position="33"/>
        <end position="53"/>
    </location>
</feature>
<feature type="transmembrane region" description="Helical" evidence="6">
    <location>
        <begin position="425"/>
        <end position="443"/>
    </location>
</feature>
<dbReference type="AlphaFoldDB" id="A0AAD7CY69"/>
<dbReference type="Proteomes" id="UP001221757">
    <property type="component" value="Unassembled WGS sequence"/>
</dbReference>
<dbReference type="InterPro" id="IPR004840">
    <property type="entry name" value="Amino_acid_permease_CS"/>
</dbReference>
<dbReference type="PANTHER" id="PTHR45649">
    <property type="entry name" value="AMINO-ACID PERMEASE BAT1"/>
    <property type="match status" value="1"/>
</dbReference>
<comment type="caution">
    <text evidence="7">The sequence shown here is derived from an EMBL/GenBank/DDBJ whole genome shotgun (WGS) entry which is preliminary data.</text>
</comment>
<keyword evidence="5 6" id="KW-0472">Membrane</keyword>
<dbReference type="Gene3D" id="1.20.1740.10">
    <property type="entry name" value="Amino acid/polyamine transporter I"/>
    <property type="match status" value="1"/>
</dbReference>
<evidence type="ECO:0000313" key="8">
    <source>
        <dbReference type="Proteomes" id="UP001221757"/>
    </source>
</evidence>
<keyword evidence="4 6" id="KW-1133">Transmembrane helix</keyword>
<feature type="transmembrane region" description="Helical" evidence="6">
    <location>
        <begin position="259"/>
        <end position="280"/>
    </location>
</feature>
<gene>
    <name evidence="7" type="ORF">B0H17DRAFT_949349</name>
</gene>
<dbReference type="GO" id="GO:0022857">
    <property type="term" value="F:transmembrane transporter activity"/>
    <property type="evidence" value="ECO:0007669"/>
    <property type="project" value="InterPro"/>
</dbReference>
<feature type="transmembrane region" description="Helical" evidence="6">
    <location>
        <begin position="220"/>
        <end position="247"/>
    </location>
</feature>